<dbReference type="RefSeq" id="WP_013220076.1">
    <property type="nucleotide sequence ID" value="NC_014315.1"/>
</dbReference>
<dbReference type="GO" id="GO:0016298">
    <property type="term" value="F:lipase activity"/>
    <property type="evidence" value="ECO:0007669"/>
    <property type="project" value="InterPro"/>
</dbReference>
<dbReference type="InterPro" id="IPR001087">
    <property type="entry name" value="GDSL"/>
</dbReference>
<protein>
    <submittedName>
        <fullName evidence="3">Lipolytic protein G-D-S-L family</fullName>
    </submittedName>
</protein>
<dbReference type="PANTHER" id="PTHR45648">
    <property type="entry name" value="GDSL LIPASE/ACYLHYDROLASE FAMILY PROTEIN (AFU_ORTHOLOGUE AFUA_4G14700)"/>
    <property type="match status" value="1"/>
</dbReference>
<name>D8K4Z9_NITWC</name>
<evidence type="ECO:0000313" key="3">
    <source>
        <dbReference type="EMBL" id="ADJ27976.1"/>
    </source>
</evidence>
<dbReference type="GO" id="GO:0006629">
    <property type="term" value="P:lipid metabolic process"/>
    <property type="evidence" value="ECO:0007669"/>
    <property type="project" value="InterPro"/>
</dbReference>
<dbReference type="Proteomes" id="UP000000393">
    <property type="component" value="Chromosome"/>
</dbReference>
<keyword evidence="4" id="KW-1185">Reference proteome</keyword>
<dbReference type="PROSITE" id="PS01098">
    <property type="entry name" value="LIPASE_GDSL_SER"/>
    <property type="match status" value="1"/>
</dbReference>
<dbReference type="AlphaFoldDB" id="D8K4Z9"/>
<dbReference type="SUPFAM" id="SSF52266">
    <property type="entry name" value="SGNH hydrolase"/>
    <property type="match status" value="1"/>
</dbReference>
<evidence type="ECO:0000313" key="4">
    <source>
        <dbReference type="Proteomes" id="UP000000393"/>
    </source>
</evidence>
<dbReference type="InterPro" id="IPR013424">
    <property type="entry name" value="Ice-binding_C"/>
</dbReference>
<reference evidence="3 4" key="1">
    <citation type="submission" date="2010-06" db="EMBL/GenBank/DDBJ databases">
        <title>Complete sequence of chromosome of Nitrosococcus watsoni C-113.</title>
        <authorList>
            <consortium name="US DOE Joint Genome Institute"/>
            <person name="Lucas S."/>
            <person name="Copeland A."/>
            <person name="Lapidus A."/>
            <person name="Cheng J.-F."/>
            <person name="Bruce D."/>
            <person name="Goodwin L."/>
            <person name="Pitluck S."/>
            <person name="Malfatti S.A."/>
            <person name="Chain P.S.G."/>
            <person name="Land M."/>
            <person name="Hauser L."/>
            <person name="Kyrpides N."/>
            <person name="Ivanova N."/>
            <person name="Cambell M.A."/>
            <person name="Heidelberg J.F."/>
            <person name="Klotz M.G."/>
            <person name="Woyke T."/>
        </authorList>
    </citation>
    <scope>NUCLEOTIDE SEQUENCE [LARGE SCALE GENOMIC DNA]</scope>
    <source>
        <strain evidence="3 4">C-113</strain>
    </source>
</reference>
<dbReference type="Pfam" id="PF07589">
    <property type="entry name" value="PEP-CTERM"/>
    <property type="match status" value="1"/>
</dbReference>
<dbReference type="OrthoDB" id="5292073at2"/>
<dbReference type="PANTHER" id="PTHR45648:SF22">
    <property type="entry name" value="GDSL LIPASE_ACYLHYDROLASE FAMILY PROTEIN (AFU_ORTHOLOGUE AFUA_4G14700)"/>
    <property type="match status" value="1"/>
</dbReference>
<dbReference type="STRING" id="105559.Nwat_1035"/>
<evidence type="ECO:0000259" key="2">
    <source>
        <dbReference type="Pfam" id="PF07589"/>
    </source>
</evidence>
<dbReference type="InterPro" id="IPR036514">
    <property type="entry name" value="SGNH_hydro_sf"/>
</dbReference>
<dbReference type="eggNOG" id="COG3240">
    <property type="taxonomic scope" value="Bacteria"/>
</dbReference>
<dbReference type="NCBIfam" id="TIGR02595">
    <property type="entry name" value="PEP_CTERM"/>
    <property type="match status" value="1"/>
</dbReference>
<accession>D8K4Z9</accession>
<dbReference type="HOGENOM" id="CLU_015101_3_2_6"/>
<dbReference type="EMBL" id="CP002086">
    <property type="protein sequence ID" value="ADJ27976.1"/>
    <property type="molecule type" value="Genomic_DNA"/>
</dbReference>
<keyword evidence="1" id="KW-0378">Hydrolase</keyword>
<organism evidence="3 4">
    <name type="scientific">Nitrosococcus watsoni (strain C-113)</name>
    <dbReference type="NCBI Taxonomy" id="105559"/>
    <lineage>
        <taxon>Bacteria</taxon>
        <taxon>Pseudomonadati</taxon>
        <taxon>Pseudomonadota</taxon>
        <taxon>Gammaproteobacteria</taxon>
        <taxon>Chromatiales</taxon>
        <taxon>Chromatiaceae</taxon>
        <taxon>Nitrosococcus</taxon>
    </lineage>
</organism>
<dbReference type="Pfam" id="PF00657">
    <property type="entry name" value="Lipase_GDSL"/>
    <property type="match status" value="1"/>
</dbReference>
<dbReference type="InterPro" id="IPR051058">
    <property type="entry name" value="GDSL_Est/Lipase"/>
</dbReference>
<evidence type="ECO:0000256" key="1">
    <source>
        <dbReference type="ARBA" id="ARBA00022801"/>
    </source>
</evidence>
<dbReference type="InterPro" id="IPR008265">
    <property type="entry name" value="Lipase_GDSL_AS"/>
</dbReference>
<gene>
    <name evidence="3" type="ordered locus">Nwat_1035</name>
</gene>
<dbReference type="Gene3D" id="3.40.50.1110">
    <property type="entry name" value="SGNH hydrolase"/>
    <property type="match status" value="1"/>
</dbReference>
<feature type="domain" description="Ice-binding protein C-terminal" evidence="2">
    <location>
        <begin position="354"/>
        <end position="372"/>
    </location>
</feature>
<dbReference type="KEGG" id="nwa:Nwat_1035"/>
<proteinExistence type="predicted"/>
<dbReference type="CDD" id="cd01846">
    <property type="entry name" value="fatty_acyltransferase_like"/>
    <property type="match status" value="1"/>
</dbReference>
<sequence>MKNFSLPTFHICLILLVLLDPSRVIASPTHMIVFGDSLSDTGNMFSLSSGALPPSPPYAAGKFSNGLNWVDQVAADYALGVPNNVYSSGALAGGVDNLAIGGAYTGPWLLDFPSLGTTLSSRNSNDSLAGAPVFPGLQGEALSGAVLSQVELFNLLSGGTAPSDARYTIWAGANDLIFAPKFFSPAGDTLTSSDVAASAVTNIRMTIEDLAAMGAEEFLILNLPDLGSTPFGILSGRAAELAAGTDLFNTGLEKMIADVSAIPGIEITLLDIHTMFSDLLTAAIADPAATGFPDAGALTSLGVPPGFAFCIDQTTLRNFCTPGDDPNDRIFWDLVHPTARTYSLIADAVVKTDIPEPTTLLLFGFGLVGLGFIRLGRFKPRL</sequence>